<protein>
    <submittedName>
        <fullName evidence="1">Uncharacterized protein</fullName>
    </submittedName>
</protein>
<keyword evidence="2" id="KW-1185">Reference proteome</keyword>
<dbReference type="EMBL" id="CP104064">
    <property type="protein sequence ID" value="WAH36608.1"/>
    <property type="molecule type" value="Genomic_DNA"/>
</dbReference>
<reference evidence="1" key="1">
    <citation type="submission" date="2022-08" db="EMBL/GenBank/DDBJ databases">
        <title>Alicyclobacillus dauci DSM2870, complete genome.</title>
        <authorList>
            <person name="Wang Q."/>
            <person name="Cai R."/>
            <person name="Wang Z."/>
        </authorList>
    </citation>
    <scope>NUCLEOTIDE SEQUENCE</scope>
    <source>
        <strain evidence="1">DSM 28700</strain>
    </source>
</reference>
<dbReference type="RefSeq" id="WP_268043965.1">
    <property type="nucleotide sequence ID" value="NZ_CP104064.1"/>
</dbReference>
<accession>A0ABY6Z148</accession>
<name>A0ABY6Z148_9BACL</name>
<gene>
    <name evidence="1" type="ORF">NZD86_20800</name>
</gene>
<evidence type="ECO:0000313" key="2">
    <source>
        <dbReference type="Proteomes" id="UP001164803"/>
    </source>
</evidence>
<sequence>MPLMVFPVICVYSKIDADAFGIAVYTFIANRTQRAVFRQGPRTAIRADSSVWQRPGMRWIGYFSGAEIR</sequence>
<proteinExistence type="predicted"/>
<organism evidence="1 2">
    <name type="scientific">Alicyclobacillus dauci</name>
    <dbReference type="NCBI Taxonomy" id="1475485"/>
    <lineage>
        <taxon>Bacteria</taxon>
        <taxon>Bacillati</taxon>
        <taxon>Bacillota</taxon>
        <taxon>Bacilli</taxon>
        <taxon>Bacillales</taxon>
        <taxon>Alicyclobacillaceae</taxon>
        <taxon>Alicyclobacillus</taxon>
    </lineage>
</organism>
<evidence type="ECO:0000313" key="1">
    <source>
        <dbReference type="EMBL" id="WAH36608.1"/>
    </source>
</evidence>
<dbReference type="Proteomes" id="UP001164803">
    <property type="component" value="Chromosome"/>
</dbReference>